<keyword evidence="1" id="KW-0143">Chaperone</keyword>
<dbReference type="SMART" id="SM00271">
    <property type="entry name" value="DnaJ"/>
    <property type="match status" value="1"/>
</dbReference>
<comment type="caution">
    <text evidence="4">The sequence shown here is derived from an EMBL/GenBank/DDBJ whole genome shotgun (WGS) entry which is preliminary data.</text>
</comment>
<organism evidence="4 5">
    <name type="scientific">Aquipseudomonas alcaligenes</name>
    <name type="common">Pseudomonas alcaligenes</name>
    <dbReference type="NCBI Taxonomy" id="43263"/>
    <lineage>
        <taxon>Bacteria</taxon>
        <taxon>Pseudomonadati</taxon>
        <taxon>Pseudomonadota</taxon>
        <taxon>Gammaproteobacteria</taxon>
        <taxon>Pseudomonadales</taxon>
        <taxon>Pseudomonadaceae</taxon>
        <taxon>Aquipseudomonas</taxon>
    </lineage>
</organism>
<keyword evidence="2" id="KW-0472">Membrane</keyword>
<protein>
    <submittedName>
        <fullName evidence="4">DUF805 domain-containing protein</fullName>
    </submittedName>
</protein>
<evidence type="ECO:0000256" key="2">
    <source>
        <dbReference type="SAM" id="Phobius"/>
    </source>
</evidence>
<dbReference type="EMBL" id="SSFO01000182">
    <property type="protein sequence ID" value="TXI31589.1"/>
    <property type="molecule type" value="Genomic_DNA"/>
</dbReference>
<sequence length="896" mass="101099">MSCWIHLGIEPTRDLQAIRLAYRNLLPRHHPETDPQGFQALREAYEAALQQARSDTPEQAANAPAATAEASRAAFSALLDDSRRRFDPHSWQHFIDGLEALPVEQLSMLSTELLAQVLAAGPLAHACLRLLALRLGWAEQLLRLEFELAREADQLLQRIEQDDPFDTSLLNEWPPSAQLETLWYCRTLQYLYENRPLFEFREFVQRHSCLPLPADERFLQRLLVQFSQAGIGCETLHLICRERHASAPQDLDWRYLLARQSSALGHEALAYEHWLALWREARHLQAAGWLLKWCAQRQPQRLPLLIQAFDLADAPTHWPQDLEDPTPEYGSPSQRPETLVRWQQAAHRELGPLADAFVRWRLDGDELPLLPWLLTDDSDSLVPLYQQAWILHRGDIALLQQLLDRPAPADPLDALIVEAFQAQARQHLRWLQQSPLLPVLKAFLASRAAEPQLPPRLAEAGVVRDMALRWLERLRPYTADQLQRLEPAFALEQRSGALRTTYLQARLAAAGRTLEPSMPGQTAWDWQRHTLLTLTLLDQPERCLEVLPADYWDRLQLPPDHPLHALQQLLRATQGRSTGLLAWLDDRDPLQNLLAQCLLDPAQALEAERLLGNERLFACYRGHRQALADDPIGEILLCAVLYHDPALSDEQRGIVLRTLSSFTSEDAWFAPFRDGLLRGRASRPPGTVLQDLGCTAENCQAVLDTLAGLVKDESLGVPHNKVLRILQRAKDDPANGLGVRLTMSALLAWCERLLLRRAEAKAVAPWAFWRLGSRLGRGQFLLQTLVVLLGSGYLLLELRQWVPAAILLFGGTASLCLRRLHDMGQGAPMLLLWLALTFMAPFAPLALAIMPGEPLPNRFGMPPGSTDRQGLAAGLQVVLRRLNGWRPTAAVRPAPH</sequence>
<gene>
    <name evidence="4" type="ORF">E6Q69_11100</name>
</gene>
<feature type="transmembrane region" description="Helical" evidence="2">
    <location>
        <begin position="830"/>
        <end position="850"/>
    </location>
</feature>
<dbReference type="SUPFAM" id="SSF46565">
    <property type="entry name" value="Chaperone J-domain"/>
    <property type="match status" value="1"/>
</dbReference>
<keyword evidence="2" id="KW-0812">Transmembrane</keyword>
<keyword evidence="2" id="KW-1133">Transmembrane helix</keyword>
<proteinExistence type="predicted"/>
<evidence type="ECO:0000313" key="4">
    <source>
        <dbReference type="EMBL" id="TXI31589.1"/>
    </source>
</evidence>
<feature type="transmembrane region" description="Helical" evidence="2">
    <location>
        <begin position="801"/>
        <end position="818"/>
    </location>
</feature>
<dbReference type="InterPro" id="IPR001623">
    <property type="entry name" value="DnaJ_domain"/>
</dbReference>
<evidence type="ECO:0000259" key="3">
    <source>
        <dbReference type="PROSITE" id="PS50076"/>
    </source>
</evidence>
<dbReference type="InterPro" id="IPR036869">
    <property type="entry name" value="J_dom_sf"/>
</dbReference>
<name>A0A5C7W2R5_AQUAC</name>
<dbReference type="CDD" id="cd06257">
    <property type="entry name" value="DnaJ"/>
    <property type="match status" value="1"/>
</dbReference>
<dbReference type="Proteomes" id="UP000321110">
    <property type="component" value="Unassembled WGS sequence"/>
</dbReference>
<reference evidence="4 5" key="1">
    <citation type="submission" date="2018-09" db="EMBL/GenBank/DDBJ databases">
        <title>Metagenome Assembled Genomes from an Advanced Water Purification Facility.</title>
        <authorList>
            <person name="Stamps B.W."/>
            <person name="Spear J.R."/>
        </authorList>
    </citation>
    <scope>NUCLEOTIDE SEQUENCE [LARGE SCALE GENOMIC DNA]</scope>
    <source>
        <strain evidence="4">Bin_52_1</strain>
    </source>
</reference>
<accession>A0A5C7W2R5</accession>
<feature type="domain" description="J" evidence="3">
    <location>
        <begin position="2"/>
        <end position="90"/>
    </location>
</feature>
<dbReference type="AlphaFoldDB" id="A0A5C7W2R5"/>
<evidence type="ECO:0000313" key="5">
    <source>
        <dbReference type="Proteomes" id="UP000321110"/>
    </source>
</evidence>
<dbReference type="PROSITE" id="PS50076">
    <property type="entry name" value="DNAJ_2"/>
    <property type="match status" value="1"/>
</dbReference>
<evidence type="ECO:0000256" key="1">
    <source>
        <dbReference type="ARBA" id="ARBA00023186"/>
    </source>
</evidence>